<dbReference type="RefSeq" id="WP_111373992.1">
    <property type="nucleotide sequence ID" value="NZ_CP029480.1"/>
</dbReference>
<feature type="binding site" evidence="3">
    <location>
        <position position="75"/>
    </location>
    <ligand>
        <name>a divalent metal cation</name>
        <dbReference type="ChEBI" id="CHEBI:60240"/>
    </ligand>
</feature>
<dbReference type="Gene3D" id="1.20.120.450">
    <property type="entry name" value="dinb family like domain"/>
    <property type="match status" value="1"/>
</dbReference>
<evidence type="ECO:0000256" key="2">
    <source>
        <dbReference type="ARBA" id="ARBA00022723"/>
    </source>
</evidence>
<dbReference type="Pfam" id="PF05163">
    <property type="entry name" value="DinB"/>
    <property type="match status" value="1"/>
</dbReference>
<keyword evidence="4" id="KW-0732">Signal</keyword>
<evidence type="ECO:0000256" key="3">
    <source>
        <dbReference type="PIRSR" id="PIRSR607837-1"/>
    </source>
</evidence>
<feature type="chain" id="PRO_5016451353" evidence="4">
    <location>
        <begin position="25"/>
        <end position="183"/>
    </location>
</feature>
<dbReference type="EMBL" id="CP029480">
    <property type="protein sequence ID" value="AWW00626.1"/>
    <property type="molecule type" value="Genomic_DNA"/>
</dbReference>
<dbReference type="SUPFAM" id="SSF109854">
    <property type="entry name" value="DinB/YfiT-like putative metalloenzymes"/>
    <property type="match status" value="1"/>
</dbReference>
<feature type="signal peptide" evidence="4">
    <location>
        <begin position="1"/>
        <end position="24"/>
    </location>
</feature>
<feature type="binding site" evidence="3">
    <location>
        <position position="162"/>
    </location>
    <ligand>
        <name>a divalent metal cation</name>
        <dbReference type="ChEBI" id="CHEBI:60240"/>
    </ligand>
</feature>
<feature type="binding site" evidence="3">
    <location>
        <position position="158"/>
    </location>
    <ligand>
        <name>a divalent metal cation</name>
        <dbReference type="ChEBI" id="CHEBI:60240"/>
    </ligand>
</feature>
<dbReference type="InterPro" id="IPR007837">
    <property type="entry name" value="DinB"/>
</dbReference>
<evidence type="ECO:0000256" key="1">
    <source>
        <dbReference type="ARBA" id="ARBA00008635"/>
    </source>
</evidence>
<sequence>MKKLLTPLNLLITLFIASFSSAMALESPSASKTDMLADFERAKAFSIEYLEAMPADGYAFKPTEDIRSFAGQFLHMADANFGLAAMIAGVENPMGEKKLENDEASQSKVAVIKAVSDSYDFVLTTLKGMDEEQLNDEIKLFNAFELTKGQGMAKIFEHATHHRGQTTIYLRLKGVTPPAEKLF</sequence>
<dbReference type="AlphaFoldDB" id="A0A2Z4GI30"/>
<name>A0A2Z4GI30_9BACT</name>
<dbReference type="OrthoDB" id="119432at2"/>
<evidence type="ECO:0000256" key="4">
    <source>
        <dbReference type="SAM" id="SignalP"/>
    </source>
</evidence>
<evidence type="ECO:0000313" key="5">
    <source>
        <dbReference type="EMBL" id="AWW00626.1"/>
    </source>
</evidence>
<dbReference type="GO" id="GO:0046872">
    <property type="term" value="F:metal ion binding"/>
    <property type="evidence" value="ECO:0007669"/>
    <property type="project" value="UniProtKB-KW"/>
</dbReference>
<evidence type="ECO:0000313" key="6">
    <source>
        <dbReference type="Proteomes" id="UP000249873"/>
    </source>
</evidence>
<proteinExistence type="inferred from homology"/>
<dbReference type="InterPro" id="IPR034660">
    <property type="entry name" value="DinB/YfiT-like"/>
</dbReference>
<comment type="similarity">
    <text evidence="1">Belongs to the DinB family.</text>
</comment>
<dbReference type="KEGG" id="als:DJ013_21530"/>
<protein>
    <submittedName>
        <fullName evidence="5">Damage-inducible protein DinB</fullName>
    </submittedName>
</protein>
<keyword evidence="2 3" id="KW-0479">Metal-binding</keyword>
<accession>A0A2Z4GI30</accession>
<reference evidence="5 6" key="1">
    <citation type="submission" date="2018-05" db="EMBL/GenBank/DDBJ databases">
        <title>Complete genome sequence of Arcticibacterium luteifluviistationis SM1504T, a cytophagaceae bacterium isolated from Arctic surface seawater.</title>
        <authorList>
            <person name="Li Y."/>
            <person name="Qin Q.-L."/>
        </authorList>
    </citation>
    <scope>NUCLEOTIDE SEQUENCE [LARGE SCALE GENOMIC DNA]</scope>
    <source>
        <strain evidence="5 6">SM1504</strain>
    </source>
</reference>
<dbReference type="Proteomes" id="UP000249873">
    <property type="component" value="Chromosome"/>
</dbReference>
<keyword evidence="6" id="KW-1185">Reference proteome</keyword>
<gene>
    <name evidence="5" type="ORF">DJ013_21530</name>
</gene>
<organism evidence="5 6">
    <name type="scientific">Arcticibacterium luteifluviistationis</name>
    <dbReference type="NCBI Taxonomy" id="1784714"/>
    <lineage>
        <taxon>Bacteria</taxon>
        <taxon>Pseudomonadati</taxon>
        <taxon>Bacteroidota</taxon>
        <taxon>Cytophagia</taxon>
        <taxon>Cytophagales</taxon>
        <taxon>Leadbetterellaceae</taxon>
        <taxon>Arcticibacterium</taxon>
    </lineage>
</organism>